<evidence type="ECO:0000259" key="2">
    <source>
        <dbReference type="Pfam" id="PF22013"/>
    </source>
</evidence>
<keyword evidence="3" id="KW-0808">Transferase</keyword>
<name>A0ABY2WMD0_9FLAO</name>
<dbReference type="GO" id="GO:0032259">
    <property type="term" value="P:methylation"/>
    <property type="evidence" value="ECO:0007669"/>
    <property type="project" value="UniProtKB-KW"/>
</dbReference>
<proteinExistence type="predicted"/>
<gene>
    <name evidence="3" type="ORF">FGG15_01080</name>
</gene>
<evidence type="ECO:0000313" key="3">
    <source>
        <dbReference type="EMBL" id="TMU56162.1"/>
    </source>
</evidence>
<feature type="domain" description="PG-1098 ferredoxin-like" evidence="2">
    <location>
        <begin position="279"/>
        <end position="321"/>
    </location>
</feature>
<organism evidence="3 4">
    <name type="scientific">Flagellimonas algicola</name>
    <dbReference type="NCBI Taxonomy" id="2583815"/>
    <lineage>
        <taxon>Bacteria</taxon>
        <taxon>Pseudomonadati</taxon>
        <taxon>Bacteroidota</taxon>
        <taxon>Flavobacteriia</taxon>
        <taxon>Flavobacteriales</taxon>
        <taxon>Flavobacteriaceae</taxon>
        <taxon>Flagellimonas</taxon>
    </lineage>
</organism>
<dbReference type="GO" id="GO:0008168">
    <property type="term" value="F:methyltransferase activity"/>
    <property type="evidence" value="ECO:0007669"/>
    <property type="project" value="UniProtKB-KW"/>
</dbReference>
<dbReference type="InterPro" id="IPR041497">
    <property type="entry name" value="Thump-like"/>
</dbReference>
<evidence type="ECO:0000313" key="4">
    <source>
        <dbReference type="Proteomes" id="UP000751614"/>
    </source>
</evidence>
<dbReference type="Pfam" id="PF22013">
    <property type="entry name" value="PG_1098_Fer"/>
    <property type="match status" value="1"/>
</dbReference>
<dbReference type="InterPro" id="IPR029063">
    <property type="entry name" value="SAM-dependent_MTases_sf"/>
</dbReference>
<feature type="domain" description="THUMP-like" evidence="1">
    <location>
        <begin position="322"/>
        <end position="389"/>
    </location>
</feature>
<dbReference type="Pfam" id="PF18096">
    <property type="entry name" value="Thump_like"/>
    <property type="match status" value="1"/>
</dbReference>
<comment type="caution">
    <text evidence="3">The sequence shown here is derived from an EMBL/GenBank/DDBJ whole genome shotgun (WGS) entry which is preliminary data.</text>
</comment>
<dbReference type="Gene3D" id="1.10.10.1110">
    <property type="entry name" value="Methyltransferase PG1098, N-terminal domain"/>
    <property type="match status" value="1"/>
</dbReference>
<keyword evidence="4" id="KW-1185">Reference proteome</keyword>
<dbReference type="InterPro" id="IPR054168">
    <property type="entry name" value="PG_1098_Fer"/>
</dbReference>
<evidence type="ECO:0000259" key="1">
    <source>
        <dbReference type="Pfam" id="PF18096"/>
    </source>
</evidence>
<dbReference type="CDD" id="cd02440">
    <property type="entry name" value="AdoMet_MTases"/>
    <property type="match status" value="1"/>
</dbReference>
<dbReference type="SUPFAM" id="SSF53335">
    <property type="entry name" value="S-adenosyl-L-methionine-dependent methyltransferases"/>
    <property type="match status" value="1"/>
</dbReference>
<keyword evidence="3" id="KW-0489">Methyltransferase</keyword>
<sequence>MNELILNTGVQDFIEKNWSTDIVSVLLNKPLFDGISQKELVIQLEAKKKCREKLPIWFQTPNIYYPPKLHIEQTSSEQTAMYKADLIQGKKLLDLTGGLGVDSFYFSSHFESVFHCEMDSNLSEISEHNFKALDRNNITCIPGDGLEFLKTTGNTFDWIFVDPSRRNDKKGKVFLLEDCLPNLPKYLPLLFEKASRILIKTSPLLDLKQGIQELKFVKEIHVVAAQNEVKELLYVLEQGYASEVEIKTVNLFQDQQICFDFNLQDEQQITVQFGKPQNYLYEPNAAILKSGGFKSIGKSTGVQKLHQHSHLYTSEKRLNFPGRAFKIGEVLPYSKSGMKSFSNTKANVSTRNFPLSVAELRRKHKIKDGGETYLFFTTDKENKRTVIVSQKCN</sequence>
<protein>
    <submittedName>
        <fullName evidence="3">Class I SAM-dependent methyltransferase</fullName>
    </submittedName>
</protein>
<accession>A0ABY2WMD0</accession>
<reference evidence="3 4" key="1">
    <citation type="submission" date="2019-05" db="EMBL/GenBank/DDBJ databases">
        <title>Flagellimonas sp. AsT0115, sp. nov., isolated from a marine red algae, Asparagopsis taxiformis.</title>
        <authorList>
            <person name="Kim J."/>
            <person name="Jeong S.E."/>
            <person name="Jeon C.O."/>
        </authorList>
    </citation>
    <scope>NUCLEOTIDE SEQUENCE [LARGE SCALE GENOMIC DNA]</scope>
    <source>
        <strain evidence="3 4">AsT0115</strain>
    </source>
</reference>
<dbReference type="Gene3D" id="3.40.50.150">
    <property type="entry name" value="Vaccinia Virus protein VP39"/>
    <property type="match status" value="1"/>
</dbReference>
<dbReference type="Proteomes" id="UP000751614">
    <property type="component" value="Unassembled WGS sequence"/>
</dbReference>
<dbReference type="EMBL" id="VCNI01000001">
    <property type="protein sequence ID" value="TMU56162.1"/>
    <property type="molecule type" value="Genomic_DNA"/>
</dbReference>